<proteinExistence type="predicted"/>
<dbReference type="AlphaFoldDB" id="A0A806FZL2"/>
<name>A0A806FZL2_BIFAN</name>
<evidence type="ECO:0000313" key="1">
    <source>
        <dbReference type="EMBL" id="AEK30880.1"/>
    </source>
</evidence>
<reference evidence="1 2" key="1">
    <citation type="journal article" date="2011" name="J. Bacteriol.">
        <title>Genome Sequence of the Probiotic Strain Bifidobacterium animalis subsp. lactis CNCM I-2494.</title>
        <authorList>
            <person name="Chervaux C."/>
            <person name="Grimaldi C."/>
            <person name="Bolotin A."/>
            <person name="Quinquis B."/>
            <person name="Legrain-Raspaud S."/>
            <person name="van Hylckama Vlieg J.E."/>
            <person name="Denariaz G."/>
            <person name="Smokvina T."/>
        </authorList>
    </citation>
    <scope>NUCLEOTIDE SEQUENCE [LARGE SCALE GENOMIC DNA]</scope>
    <source>
        <strain evidence="1 2">CNCM I-2494</strain>
    </source>
</reference>
<dbReference type="KEGG" id="bnm:BALAC2494_02064"/>
<dbReference type="Proteomes" id="UP000008394">
    <property type="component" value="Chromosome"/>
</dbReference>
<dbReference type="EMBL" id="CP002915">
    <property type="protein sequence ID" value="AEK30880.1"/>
    <property type="molecule type" value="Genomic_DNA"/>
</dbReference>
<sequence>MPSEESIAALVQANHTIIVLYIPFAEQLVEHDAILVLCGHKRKPQQANLKCHACNRLAAMVIEQALALPSPQAQSHNDNQGTARKIGLADAISAKALAVFARSSILRTLSR</sequence>
<organism evidence="1 2">
    <name type="scientific">Bifidobacterium animalis subsp. lactis CNCM I-2494</name>
    <dbReference type="NCBI Taxonomy" id="1042403"/>
    <lineage>
        <taxon>Bacteria</taxon>
        <taxon>Bacillati</taxon>
        <taxon>Actinomycetota</taxon>
        <taxon>Actinomycetes</taxon>
        <taxon>Bifidobacteriales</taxon>
        <taxon>Bifidobacteriaceae</taxon>
        <taxon>Bifidobacterium</taxon>
    </lineage>
</organism>
<protein>
    <submittedName>
        <fullName evidence="1">Uncharacterized protein</fullName>
    </submittedName>
</protein>
<accession>A0A806FZL2</accession>
<evidence type="ECO:0000313" key="2">
    <source>
        <dbReference type="Proteomes" id="UP000008394"/>
    </source>
</evidence>
<gene>
    <name evidence="1" type="ORF">BALAC2494_02064</name>
</gene>